<keyword evidence="4 6" id="KW-0238">DNA-binding</keyword>
<proteinExistence type="inferred from homology"/>
<evidence type="ECO:0000256" key="2">
    <source>
        <dbReference type="ARBA" id="ARBA00023015"/>
    </source>
</evidence>
<name>A0A941I3K9_9BURK</name>
<dbReference type="InterPro" id="IPR000838">
    <property type="entry name" value="RNA_pol_sigma70_ECF_CS"/>
</dbReference>
<sequence>MQSSQDKAAEARIDQALVVRARLNNDHRAFEMLVRRHQGMVRALLRRLTKGDHAAADDLAQETFLIAWRKLDQFRGDARFSTWLYRIAYTHFLKYADQFQRTHDELAAVEDRSDYDENLALNVQTTSQHIDLKIDFERALQRLNRNEQLVLLHCVQLDLSHEEVAQILGMSLGTVKSNATRGKAKLQTWLDAWKNKMKGTNT</sequence>
<evidence type="ECO:0000256" key="3">
    <source>
        <dbReference type="ARBA" id="ARBA00023082"/>
    </source>
</evidence>
<dbReference type="SUPFAM" id="SSF88946">
    <property type="entry name" value="Sigma2 domain of RNA polymerase sigma factors"/>
    <property type="match status" value="1"/>
</dbReference>
<dbReference type="GO" id="GO:0016987">
    <property type="term" value="F:sigma factor activity"/>
    <property type="evidence" value="ECO:0007669"/>
    <property type="project" value="UniProtKB-KW"/>
</dbReference>
<organism evidence="9 10">
    <name type="scientific">Undibacterium baiyunense</name>
    <dbReference type="NCBI Taxonomy" id="2828731"/>
    <lineage>
        <taxon>Bacteria</taxon>
        <taxon>Pseudomonadati</taxon>
        <taxon>Pseudomonadota</taxon>
        <taxon>Betaproteobacteria</taxon>
        <taxon>Burkholderiales</taxon>
        <taxon>Oxalobacteraceae</taxon>
        <taxon>Undibacterium</taxon>
    </lineage>
</organism>
<dbReference type="RefSeq" id="WP_230408220.1">
    <property type="nucleotide sequence ID" value="NZ_JAGSPM010000003.1"/>
</dbReference>
<dbReference type="Gene3D" id="1.10.10.10">
    <property type="entry name" value="Winged helix-like DNA-binding domain superfamily/Winged helix DNA-binding domain"/>
    <property type="match status" value="1"/>
</dbReference>
<keyword evidence="2 6" id="KW-0805">Transcription regulation</keyword>
<dbReference type="InterPro" id="IPR014284">
    <property type="entry name" value="RNA_pol_sigma-70_dom"/>
</dbReference>
<evidence type="ECO:0000256" key="5">
    <source>
        <dbReference type="ARBA" id="ARBA00023163"/>
    </source>
</evidence>
<dbReference type="Gene3D" id="1.10.1740.10">
    <property type="match status" value="1"/>
</dbReference>
<evidence type="ECO:0000313" key="9">
    <source>
        <dbReference type="EMBL" id="MBR7746119.1"/>
    </source>
</evidence>
<protein>
    <recommendedName>
        <fullName evidence="6">RNA polymerase sigma factor</fullName>
    </recommendedName>
</protein>
<keyword evidence="3 6" id="KW-0731">Sigma factor</keyword>
<evidence type="ECO:0000256" key="4">
    <source>
        <dbReference type="ARBA" id="ARBA00023125"/>
    </source>
</evidence>
<comment type="caution">
    <text evidence="9">The sequence shown here is derived from an EMBL/GenBank/DDBJ whole genome shotgun (WGS) entry which is preliminary data.</text>
</comment>
<keyword evidence="5 6" id="KW-0804">Transcription</keyword>
<evidence type="ECO:0000259" key="7">
    <source>
        <dbReference type="Pfam" id="PF04542"/>
    </source>
</evidence>
<dbReference type="CDD" id="cd06171">
    <property type="entry name" value="Sigma70_r4"/>
    <property type="match status" value="1"/>
</dbReference>
<feature type="domain" description="RNA polymerase sigma-70 region 2" evidence="7">
    <location>
        <begin position="33"/>
        <end position="94"/>
    </location>
</feature>
<dbReference type="InterPro" id="IPR013249">
    <property type="entry name" value="RNA_pol_sigma70_r4_t2"/>
</dbReference>
<dbReference type="PANTHER" id="PTHR43133">
    <property type="entry name" value="RNA POLYMERASE ECF-TYPE SIGMA FACTO"/>
    <property type="match status" value="1"/>
</dbReference>
<dbReference type="Pfam" id="PF08281">
    <property type="entry name" value="Sigma70_r4_2"/>
    <property type="match status" value="1"/>
</dbReference>
<evidence type="ECO:0000313" key="10">
    <source>
        <dbReference type="Proteomes" id="UP000680158"/>
    </source>
</evidence>
<feature type="domain" description="RNA polymerase sigma factor 70 region 4 type 2" evidence="8">
    <location>
        <begin position="136"/>
        <end position="186"/>
    </location>
</feature>
<dbReference type="SUPFAM" id="SSF88659">
    <property type="entry name" value="Sigma3 and sigma4 domains of RNA polymerase sigma factors"/>
    <property type="match status" value="1"/>
</dbReference>
<dbReference type="PANTHER" id="PTHR43133:SF51">
    <property type="entry name" value="RNA POLYMERASE SIGMA FACTOR"/>
    <property type="match status" value="1"/>
</dbReference>
<comment type="similarity">
    <text evidence="1 6">Belongs to the sigma-70 factor family. ECF subfamily.</text>
</comment>
<dbReference type="InterPro" id="IPR039425">
    <property type="entry name" value="RNA_pol_sigma-70-like"/>
</dbReference>
<evidence type="ECO:0000256" key="6">
    <source>
        <dbReference type="RuleBase" id="RU000716"/>
    </source>
</evidence>
<dbReference type="GO" id="GO:0006352">
    <property type="term" value="P:DNA-templated transcription initiation"/>
    <property type="evidence" value="ECO:0007669"/>
    <property type="project" value="InterPro"/>
</dbReference>
<dbReference type="AlphaFoldDB" id="A0A941I3K9"/>
<dbReference type="EMBL" id="JAGSPM010000003">
    <property type="protein sequence ID" value="MBR7746119.1"/>
    <property type="molecule type" value="Genomic_DNA"/>
</dbReference>
<dbReference type="Pfam" id="PF04542">
    <property type="entry name" value="Sigma70_r2"/>
    <property type="match status" value="1"/>
</dbReference>
<evidence type="ECO:0000259" key="8">
    <source>
        <dbReference type="Pfam" id="PF08281"/>
    </source>
</evidence>
<dbReference type="GO" id="GO:0003677">
    <property type="term" value="F:DNA binding"/>
    <property type="evidence" value="ECO:0007669"/>
    <property type="project" value="UniProtKB-KW"/>
</dbReference>
<evidence type="ECO:0000256" key="1">
    <source>
        <dbReference type="ARBA" id="ARBA00010641"/>
    </source>
</evidence>
<gene>
    <name evidence="9" type="ORF">KDM92_05960</name>
</gene>
<keyword evidence="10" id="KW-1185">Reference proteome</keyword>
<dbReference type="InterPro" id="IPR013325">
    <property type="entry name" value="RNA_pol_sigma_r2"/>
</dbReference>
<dbReference type="InterPro" id="IPR013324">
    <property type="entry name" value="RNA_pol_sigma_r3/r4-like"/>
</dbReference>
<dbReference type="InterPro" id="IPR036388">
    <property type="entry name" value="WH-like_DNA-bd_sf"/>
</dbReference>
<reference evidence="9 10" key="1">
    <citation type="submission" date="2021-04" db="EMBL/GenBank/DDBJ databases">
        <title>novel species isolated from subtropical streams in China.</title>
        <authorList>
            <person name="Lu H."/>
        </authorList>
    </citation>
    <scope>NUCLEOTIDE SEQUENCE [LARGE SCALE GENOMIC DNA]</scope>
    <source>
        <strain evidence="9 10">BYS107W</strain>
    </source>
</reference>
<dbReference type="NCBIfam" id="TIGR02937">
    <property type="entry name" value="sigma70-ECF"/>
    <property type="match status" value="1"/>
</dbReference>
<accession>A0A941I3K9</accession>
<dbReference type="InterPro" id="IPR007627">
    <property type="entry name" value="RNA_pol_sigma70_r2"/>
</dbReference>
<dbReference type="Proteomes" id="UP000680158">
    <property type="component" value="Unassembled WGS sequence"/>
</dbReference>
<dbReference type="PROSITE" id="PS01063">
    <property type="entry name" value="SIGMA70_ECF"/>
    <property type="match status" value="1"/>
</dbReference>